<evidence type="ECO:0000259" key="1">
    <source>
        <dbReference type="Pfam" id="PF03551"/>
    </source>
</evidence>
<reference evidence="2" key="1">
    <citation type="submission" date="2022-08" db="EMBL/GenBank/DDBJ databases">
        <authorList>
            <person name="Somphong A."/>
            <person name="Phongsopitanun W."/>
        </authorList>
    </citation>
    <scope>NUCLEOTIDE SEQUENCE</scope>
    <source>
        <strain evidence="2">LP05-1</strain>
    </source>
</reference>
<dbReference type="PANTHER" id="PTHR33169">
    <property type="entry name" value="PADR-FAMILY TRANSCRIPTIONAL REGULATOR"/>
    <property type="match status" value="1"/>
</dbReference>
<protein>
    <submittedName>
        <fullName evidence="2">PadR family transcriptional regulator</fullName>
    </submittedName>
</protein>
<dbReference type="InterPro" id="IPR052509">
    <property type="entry name" value="Metal_resp_DNA-bind_regulator"/>
</dbReference>
<evidence type="ECO:0000313" key="2">
    <source>
        <dbReference type="EMBL" id="MCS0634162.1"/>
    </source>
</evidence>
<dbReference type="Gene3D" id="1.10.10.10">
    <property type="entry name" value="Winged helix-like DNA-binding domain superfamily/Winged helix DNA-binding domain"/>
    <property type="match status" value="1"/>
</dbReference>
<comment type="caution">
    <text evidence="2">The sequence shown here is derived from an EMBL/GenBank/DDBJ whole genome shotgun (WGS) entry which is preliminary data.</text>
</comment>
<keyword evidence="3" id="KW-1185">Reference proteome</keyword>
<dbReference type="PANTHER" id="PTHR33169:SF27">
    <property type="entry name" value="TRANSCRIPTIONAL REGULATOR PADR FAMILY PROTEIN"/>
    <property type="match status" value="1"/>
</dbReference>
<dbReference type="InterPro" id="IPR005149">
    <property type="entry name" value="Tscrpt_reg_PadR_N"/>
</dbReference>
<feature type="domain" description="Transcription regulator PadR N-terminal" evidence="1">
    <location>
        <begin position="14"/>
        <end position="88"/>
    </location>
</feature>
<organism evidence="2 3">
    <name type="scientific">Streptomyces pyxinae</name>
    <dbReference type="NCBI Taxonomy" id="2970734"/>
    <lineage>
        <taxon>Bacteria</taxon>
        <taxon>Bacillati</taxon>
        <taxon>Actinomycetota</taxon>
        <taxon>Actinomycetes</taxon>
        <taxon>Kitasatosporales</taxon>
        <taxon>Streptomycetaceae</taxon>
        <taxon>Streptomyces</taxon>
    </lineage>
</organism>
<gene>
    <name evidence="2" type="ORF">NX801_00465</name>
</gene>
<dbReference type="InterPro" id="IPR036390">
    <property type="entry name" value="WH_DNA-bd_sf"/>
</dbReference>
<dbReference type="EMBL" id="JANUGQ010000001">
    <property type="protein sequence ID" value="MCS0634162.1"/>
    <property type="molecule type" value="Genomic_DNA"/>
</dbReference>
<name>A0ABT2C9S0_9ACTN</name>
<dbReference type="SUPFAM" id="SSF46785">
    <property type="entry name" value="Winged helix' DNA-binding domain"/>
    <property type="match status" value="1"/>
</dbReference>
<sequence>MPRRTLDNPLVLTVLGRLLEEPAHPYQLYADLRKRGEHHAAVLNRGSLYNVVDALAAAGWVAATGQERAGNRPERTVYALTEAGRAELVRRLDAHIRTPEREFSAFLGAVSHLGALGPEGAVAALTERSRRLRERTAADAERLAGVLDSGVPRLFVIEAEYALHQDRAEAEWVDALADEIRAGGLPWPAGSPA</sequence>
<dbReference type="InterPro" id="IPR036388">
    <property type="entry name" value="WH-like_DNA-bd_sf"/>
</dbReference>
<dbReference type="RefSeq" id="WP_258784696.1">
    <property type="nucleotide sequence ID" value="NZ_JANUGQ010000001.1"/>
</dbReference>
<dbReference type="Proteomes" id="UP001431313">
    <property type="component" value="Unassembled WGS sequence"/>
</dbReference>
<dbReference type="Pfam" id="PF03551">
    <property type="entry name" value="PadR"/>
    <property type="match status" value="1"/>
</dbReference>
<accession>A0ABT2C9S0</accession>
<evidence type="ECO:0000313" key="3">
    <source>
        <dbReference type="Proteomes" id="UP001431313"/>
    </source>
</evidence>
<proteinExistence type="predicted"/>